<dbReference type="Gene3D" id="1.10.150.280">
    <property type="entry name" value="AF1531-like domain"/>
    <property type="match status" value="1"/>
</dbReference>
<dbReference type="PANTHER" id="PTHR21180">
    <property type="entry name" value="ENDONUCLEASE/EXONUCLEASE/PHOSPHATASE FAMILY DOMAIN-CONTAINING PROTEIN 1"/>
    <property type="match status" value="1"/>
</dbReference>
<dbReference type="Gene3D" id="3.10.560.10">
    <property type="entry name" value="Outer membrane lipoprotein wza domain like"/>
    <property type="match status" value="1"/>
</dbReference>
<dbReference type="GO" id="GO:0015627">
    <property type="term" value="C:type II protein secretion system complex"/>
    <property type="evidence" value="ECO:0007669"/>
    <property type="project" value="TreeGrafter"/>
</dbReference>
<name>A0A4R8LRM3_9BACL</name>
<dbReference type="InterPro" id="IPR010994">
    <property type="entry name" value="RuvA_2-like"/>
</dbReference>
<comment type="caution">
    <text evidence="4">The sequence shown here is derived from an EMBL/GenBank/DDBJ whole genome shotgun (WGS) entry which is preliminary data.</text>
</comment>
<dbReference type="InterPro" id="IPR019554">
    <property type="entry name" value="Soluble_ligand-bd"/>
</dbReference>
<keyword evidence="2" id="KW-0812">Transmembrane</keyword>
<dbReference type="EMBL" id="SORF01000005">
    <property type="protein sequence ID" value="TDY48034.1"/>
    <property type="molecule type" value="Genomic_DNA"/>
</dbReference>
<feature type="domain" description="Soluble ligand binding" evidence="3">
    <location>
        <begin position="100"/>
        <end position="140"/>
    </location>
</feature>
<gene>
    <name evidence="4" type="ORF">C7445_105216</name>
</gene>
<accession>A0A4R8LRM3</accession>
<keyword evidence="2" id="KW-0472">Membrane</keyword>
<dbReference type="PANTHER" id="PTHR21180:SF32">
    <property type="entry name" value="ENDONUCLEASE_EXONUCLEASE_PHOSPHATASE FAMILY DOMAIN-CONTAINING PROTEIN 1"/>
    <property type="match status" value="1"/>
</dbReference>
<evidence type="ECO:0000256" key="1">
    <source>
        <dbReference type="SAM" id="MobiDB-lite"/>
    </source>
</evidence>
<dbReference type="GO" id="GO:0015628">
    <property type="term" value="P:protein secretion by the type II secretion system"/>
    <property type="evidence" value="ECO:0007669"/>
    <property type="project" value="TreeGrafter"/>
</dbReference>
<dbReference type="Pfam" id="PF12836">
    <property type="entry name" value="HHH_3"/>
    <property type="match status" value="1"/>
</dbReference>
<dbReference type="InterPro" id="IPR051675">
    <property type="entry name" value="Endo/Exo/Phosphatase_dom_1"/>
</dbReference>
<keyword evidence="2" id="KW-1133">Transmembrane helix</keyword>
<evidence type="ECO:0000313" key="4">
    <source>
        <dbReference type="EMBL" id="TDY48034.1"/>
    </source>
</evidence>
<organism evidence="4 5">
    <name type="scientific">Alicyclobacillus sacchari</name>
    <dbReference type="NCBI Taxonomy" id="392010"/>
    <lineage>
        <taxon>Bacteria</taxon>
        <taxon>Bacillati</taxon>
        <taxon>Bacillota</taxon>
        <taxon>Bacilli</taxon>
        <taxon>Bacillales</taxon>
        <taxon>Alicyclobacillaceae</taxon>
        <taxon>Alicyclobacillus</taxon>
    </lineage>
</organism>
<feature type="compositionally biased region" description="Low complexity" evidence="1">
    <location>
        <begin position="165"/>
        <end position="180"/>
    </location>
</feature>
<feature type="transmembrane region" description="Helical" evidence="2">
    <location>
        <begin position="36"/>
        <end position="57"/>
    </location>
</feature>
<evidence type="ECO:0000313" key="5">
    <source>
        <dbReference type="Proteomes" id="UP000294581"/>
    </source>
</evidence>
<evidence type="ECO:0000259" key="3">
    <source>
        <dbReference type="Pfam" id="PF10531"/>
    </source>
</evidence>
<protein>
    <submittedName>
        <fullName evidence="4">Competence protein ComEA</fullName>
    </submittedName>
</protein>
<dbReference type="Proteomes" id="UP000294581">
    <property type="component" value="Unassembled WGS sequence"/>
</dbReference>
<proteinExistence type="predicted"/>
<keyword evidence="5" id="KW-1185">Reference proteome</keyword>
<evidence type="ECO:0000256" key="2">
    <source>
        <dbReference type="SAM" id="Phobius"/>
    </source>
</evidence>
<dbReference type="AlphaFoldDB" id="A0A4R8LRM3"/>
<sequence>MQHRHLWLVEPEPLHHTNIHGEEGGMDVRLRPVGRWWRLVAVVMVALVAAGVGVFFGHGTNSDTASSPGTQMYGTSATARGGVDNAAIGAGDEEPGTIEVDVHGDVRHPGVVQVLSTARVGDAIRAAGGFLHAADAATVNEAALLWDGEEIDVLSSATTNGSGQGPSLSQQQGSGALPSSTSMRIDVNTADAATLETLPGVGAKRASEIIAYRTAHGPFADLQSLGQVRGIGPKTLAKWRNLVSFGGGSPVGGAVSGP</sequence>
<reference evidence="4 5" key="1">
    <citation type="submission" date="2019-03" db="EMBL/GenBank/DDBJ databases">
        <title>Genomic Encyclopedia of Type Strains, Phase IV (KMG-IV): sequencing the most valuable type-strain genomes for metagenomic binning, comparative biology and taxonomic classification.</title>
        <authorList>
            <person name="Goeker M."/>
        </authorList>
    </citation>
    <scope>NUCLEOTIDE SEQUENCE [LARGE SCALE GENOMIC DNA]</scope>
    <source>
        <strain evidence="4 5">DSM 17974</strain>
    </source>
</reference>
<dbReference type="SUPFAM" id="SSF47781">
    <property type="entry name" value="RuvA domain 2-like"/>
    <property type="match status" value="1"/>
</dbReference>
<feature type="region of interest" description="Disordered" evidence="1">
    <location>
        <begin position="156"/>
        <end position="181"/>
    </location>
</feature>
<dbReference type="Pfam" id="PF10531">
    <property type="entry name" value="SLBB"/>
    <property type="match status" value="1"/>
</dbReference>